<evidence type="ECO:0000256" key="2">
    <source>
        <dbReference type="PIRNR" id="PIRNR006276"/>
    </source>
</evidence>
<dbReference type="GO" id="GO:0005737">
    <property type="term" value="C:cytoplasm"/>
    <property type="evidence" value="ECO:0007669"/>
    <property type="project" value="UniProtKB-SubCell"/>
</dbReference>
<comment type="caution">
    <text evidence="3">The sequence shown here is derived from an EMBL/GenBank/DDBJ whole genome shotgun (WGS) entry which is preliminary data.</text>
</comment>
<dbReference type="STRING" id="1879050.GCA_001696605_00856"/>
<name>A0A385C7A5_9GAMM</name>
<reference evidence="3 4" key="1">
    <citation type="submission" date="2019-02" db="EMBL/GenBank/DDBJ databases">
        <title>The Batch Genome Submission of Acinetobacter spp. strains.</title>
        <authorList>
            <person name="Qin J."/>
            <person name="Hu Y."/>
            <person name="Ye H."/>
            <person name="Wei L."/>
            <person name="Feng Y."/>
            <person name="Zong Z."/>
        </authorList>
    </citation>
    <scope>NUCLEOTIDE SEQUENCE [LARGE SCALE GENOMIC DNA]</scope>
    <source>
        <strain evidence="3 4">WCHAW060049</strain>
    </source>
</reference>
<dbReference type="InterPro" id="IPR006015">
    <property type="entry name" value="Universal_stress_UspA"/>
</dbReference>
<dbReference type="AlphaFoldDB" id="A0A385C7A5"/>
<dbReference type="OrthoDB" id="9792500at2"/>
<dbReference type="KEGG" id="awu:BEN71_13820"/>
<dbReference type="EMBL" id="SGSQ01000015">
    <property type="protein sequence ID" value="RZG45984.1"/>
    <property type="molecule type" value="Genomic_DNA"/>
</dbReference>
<organism evidence="3 4">
    <name type="scientific">Acinetobacter wuhouensis</name>
    <dbReference type="NCBI Taxonomy" id="1879050"/>
    <lineage>
        <taxon>Bacteria</taxon>
        <taxon>Pseudomonadati</taxon>
        <taxon>Pseudomonadota</taxon>
        <taxon>Gammaproteobacteria</taxon>
        <taxon>Moraxellales</taxon>
        <taxon>Moraxellaceae</taxon>
        <taxon>Acinetobacter</taxon>
    </lineage>
</organism>
<dbReference type="PANTHER" id="PTHR46268:SF6">
    <property type="entry name" value="UNIVERSAL STRESS PROTEIN UP12"/>
    <property type="match status" value="1"/>
</dbReference>
<keyword evidence="2" id="KW-0963">Cytoplasm</keyword>
<dbReference type="InterPro" id="IPR006016">
    <property type="entry name" value="UspA"/>
</dbReference>
<dbReference type="Pfam" id="PF00582">
    <property type="entry name" value="Usp"/>
    <property type="match status" value="1"/>
</dbReference>
<dbReference type="RefSeq" id="WP_068973486.1">
    <property type="nucleotide sequence ID" value="NZ_CP031716.1"/>
</dbReference>
<comment type="subcellular location">
    <subcellularLocation>
        <location evidence="2">Cytoplasm</location>
    </subcellularLocation>
</comment>
<evidence type="ECO:0000256" key="1">
    <source>
        <dbReference type="ARBA" id="ARBA00008791"/>
    </source>
</evidence>
<gene>
    <name evidence="3" type="ORF">EXU28_10900</name>
</gene>
<dbReference type="Gene3D" id="3.40.50.620">
    <property type="entry name" value="HUPs"/>
    <property type="match status" value="1"/>
</dbReference>
<dbReference type="PIRSF" id="PIRSF006276">
    <property type="entry name" value="UspA"/>
    <property type="match status" value="1"/>
</dbReference>
<accession>A0A385C7A5</accession>
<evidence type="ECO:0000313" key="4">
    <source>
        <dbReference type="Proteomes" id="UP000293863"/>
    </source>
</evidence>
<dbReference type="SUPFAM" id="SSF52402">
    <property type="entry name" value="Adenine nucleotide alpha hydrolases-like"/>
    <property type="match status" value="1"/>
</dbReference>
<evidence type="ECO:0000313" key="3">
    <source>
        <dbReference type="EMBL" id="RZG45984.1"/>
    </source>
</evidence>
<dbReference type="PANTHER" id="PTHR46268">
    <property type="entry name" value="STRESS RESPONSE PROTEIN NHAX"/>
    <property type="match status" value="1"/>
</dbReference>
<sequence length="145" mass="15800">MTYQNILVPVDGSETSLSVVKHAADIAKAFNSKITVVQVMTLDPYIAAEYLSNGQTNQLIERAREFIQDNINAAKEQFVAEGLQVETRLLEGESITHTLAQAVNDLKIDLVVLSSHGRTGLKKLIMGSVAQGLLTELQIPVLVVK</sequence>
<dbReference type="CDD" id="cd00293">
    <property type="entry name" value="USP-like"/>
    <property type="match status" value="1"/>
</dbReference>
<comment type="similarity">
    <text evidence="1 2">Belongs to the universal stress protein A family.</text>
</comment>
<dbReference type="Proteomes" id="UP000293863">
    <property type="component" value="Unassembled WGS sequence"/>
</dbReference>
<protein>
    <recommendedName>
        <fullName evidence="2">Universal stress protein</fullName>
    </recommendedName>
</protein>
<keyword evidence="4" id="KW-1185">Reference proteome</keyword>
<dbReference type="PRINTS" id="PR01438">
    <property type="entry name" value="UNVRSLSTRESS"/>
</dbReference>
<dbReference type="InterPro" id="IPR014729">
    <property type="entry name" value="Rossmann-like_a/b/a_fold"/>
</dbReference>
<proteinExistence type="inferred from homology"/>